<dbReference type="AlphaFoldDB" id="A0A5N6LUJ0"/>
<proteinExistence type="predicted"/>
<keyword evidence="2" id="KW-1185">Reference proteome</keyword>
<name>A0A5N6LUJ0_9ASTR</name>
<sequence length="171" mass="19208">MDNTEGSLLLNRLGDGSGGSKRFAYAWGSANTWLQGSVMPTAKGSPCMGSLYKGSPEPATPSSSSSRLVQGWVSSWCHATSDSRRYNGRVSGFLNRLQHMIVQTQMKPYPQDLSLFIPQIWPVRTSDLLYFHVEDVKSYAWTPRTPKSVHERVSYHDLKIGISRERVRDLN</sequence>
<dbReference type="EMBL" id="SZYD01000018">
    <property type="protein sequence ID" value="KAD2805254.1"/>
    <property type="molecule type" value="Genomic_DNA"/>
</dbReference>
<accession>A0A5N6LUJ0</accession>
<gene>
    <name evidence="1" type="ORF">E3N88_38631</name>
</gene>
<dbReference type="Proteomes" id="UP000326396">
    <property type="component" value="Linkage Group LG8"/>
</dbReference>
<evidence type="ECO:0000313" key="1">
    <source>
        <dbReference type="EMBL" id="KAD2805254.1"/>
    </source>
</evidence>
<organism evidence="1 2">
    <name type="scientific">Mikania micrantha</name>
    <name type="common">bitter vine</name>
    <dbReference type="NCBI Taxonomy" id="192012"/>
    <lineage>
        <taxon>Eukaryota</taxon>
        <taxon>Viridiplantae</taxon>
        <taxon>Streptophyta</taxon>
        <taxon>Embryophyta</taxon>
        <taxon>Tracheophyta</taxon>
        <taxon>Spermatophyta</taxon>
        <taxon>Magnoliopsida</taxon>
        <taxon>eudicotyledons</taxon>
        <taxon>Gunneridae</taxon>
        <taxon>Pentapetalae</taxon>
        <taxon>asterids</taxon>
        <taxon>campanulids</taxon>
        <taxon>Asterales</taxon>
        <taxon>Asteraceae</taxon>
        <taxon>Asteroideae</taxon>
        <taxon>Heliantheae alliance</taxon>
        <taxon>Eupatorieae</taxon>
        <taxon>Mikania</taxon>
    </lineage>
</organism>
<evidence type="ECO:0000313" key="2">
    <source>
        <dbReference type="Proteomes" id="UP000326396"/>
    </source>
</evidence>
<comment type="caution">
    <text evidence="1">The sequence shown here is derived from an EMBL/GenBank/DDBJ whole genome shotgun (WGS) entry which is preliminary data.</text>
</comment>
<protein>
    <submittedName>
        <fullName evidence="1">Uncharacterized protein</fullName>
    </submittedName>
</protein>
<reference evidence="1 2" key="1">
    <citation type="submission" date="2019-05" db="EMBL/GenBank/DDBJ databases">
        <title>Mikania micrantha, genome provides insights into the molecular mechanism of rapid growth.</title>
        <authorList>
            <person name="Liu B."/>
        </authorList>
    </citation>
    <scope>NUCLEOTIDE SEQUENCE [LARGE SCALE GENOMIC DNA]</scope>
    <source>
        <strain evidence="1">NLD-2019</strain>
        <tissue evidence="1">Leaf</tissue>
    </source>
</reference>